<dbReference type="Gene3D" id="3.40.50.150">
    <property type="entry name" value="Vaccinia Virus protein VP39"/>
    <property type="match status" value="1"/>
</dbReference>
<gene>
    <name evidence="1" type="ORF">ENR15_11665</name>
</gene>
<dbReference type="GO" id="GO:0008168">
    <property type="term" value="F:methyltransferase activity"/>
    <property type="evidence" value="ECO:0007669"/>
    <property type="project" value="UniProtKB-KW"/>
</dbReference>
<dbReference type="SUPFAM" id="SSF53335">
    <property type="entry name" value="S-adenosyl-L-methionine-dependent methyltransferases"/>
    <property type="match status" value="1"/>
</dbReference>
<proteinExistence type="predicted"/>
<dbReference type="InterPro" id="IPR029063">
    <property type="entry name" value="SAM-dependent_MTases_sf"/>
</dbReference>
<accession>A0A7C3VS45</accession>
<dbReference type="Pfam" id="PF13489">
    <property type="entry name" value="Methyltransf_23"/>
    <property type="match status" value="1"/>
</dbReference>
<reference evidence="1" key="1">
    <citation type="journal article" date="2020" name="mSystems">
        <title>Genome- and Community-Level Interaction Insights into Carbon Utilization and Element Cycling Functions of Hydrothermarchaeota in Hydrothermal Sediment.</title>
        <authorList>
            <person name="Zhou Z."/>
            <person name="Liu Y."/>
            <person name="Xu W."/>
            <person name="Pan J."/>
            <person name="Luo Z.H."/>
            <person name="Li M."/>
        </authorList>
    </citation>
    <scope>NUCLEOTIDE SEQUENCE [LARGE SCALE GENOMIC DNA]</scope>
    <source>
        <strain evidence="1">SpSt-374</strain>
    </source>
</reference>
<keyword evidence="1" id="KW-0489">Methyltransferase</keyword>
<comment type="caution">
    <text evidence="1">The sequence shown here is derived from an EMBL/GenBank/DDBJ whole genome shotgun (WGS) entry which is preliminary data.</text>
</comment>
<protein>
    <submittedName>
        <fullName evidence="1">Class I SAM-dependent methyltransferase</fullName>
    </submittedName>
</protein>
<dbReference type="AlphaFoldDB" id="A0A7C3VS45"/>
<sequence length="301" mass="33689">MRGWILSKKQPIQSLEIEIGDRVVAVTNWEPRPDVVAAHPEYAQNEKCGFILQIPRMAEHHVTFNAKTASTTISKSVDFLGSKPPMPYDFSDGGQLFDKFVDTVNTNHLRVLEIGSRLGLSDRVSNRQTLSGAASFTGFDYYPDHNTDVVGDAHKLSQYFPNQKFDAIFSLSVFEHLAMPWLVAMEINKCLEIGGLTFHATHFAWPLHETPWDFWRFSDNGLKVLFSPAMGFEIVAAGLFHPLRMHLDSILPGQELFPAAPAFGGSAIIAKKVADFNPDKFKWDVELTDVVGADSHYPKPQ</sequence>
<keyword evidence="1" id="KW-0808">Transferase</keyword>
<dbReference type="GO" id="GO:0032259">
    <property type="term" value="P:methylation"/>
    <property type="evidence" value="ECO:0007669"/>
    <property type="project" value="UniProtKB-KW"/>
</dbReference>
<evidence type="ECO:0000313" key="1">
    <source>
        <dbReference type="EMBL" id="HGG01276.1"/>
    </source>
</evidence>
<dbReference type="EMBL" id="DSPX01000120">
    <property type="protein sequence ID" value="HGG01276.1"/>
    <property type="molecule type" value="Genomic_DNA"/>
</dbReference>
<organism evidence="1">
    <name type="scientific">Planktothricoides sp. SpSt-374</name>
    <dbReference type="NCBI Taxonomy" id="2282167"/>
    <lineage>
        <taxon>Bacteria</taxon>
        <taxon>Bacillati</taxon>
        <taxon>Cyanobacteriota</taxon>
        <taxon>Cyanophyceae</taxon>
        <taxon>Oscillatoriophycideae</taxon>
        <taxon>Oscillatoriales</taxon>
        <taxon>Oscillatoriaceae</taxon>
        <taxon>Planktothricoides</taxon>
    </lineage>
</organism>
<name>A0A7C3VS45_9CYAN</name>